<evidence type="ECO:0000256" key="2">
    <source>
        <dbReference type="ARBA" id="ARBA00022448"/>
    </source>
</evidence>
<dbReference type="FunFam" id="2.40.30.170:FF:000010">
    <property type="entry name" value="Efflux RND transporter periplasmic adaptor subunit"/>
    <property type="match status" value="1"/>
</dbReference>
<dbReference type="GO" id="GO:0022857">
    <property type="term" value="F:transmembrane transporter activity"/>
    <property type="evidence" value="ECO:0007669"/>
    <property type="project" value="InterPro"/>
</dbReference>
<evidence type="ECO:0000313" key="9">
    <source>
        <dbReference type="Proteomes" id="UP000260351"/>
    </source>
</evidence>
<dbReference type="RefSeq" id="WP_116651287.1">
    <property type="nucleotide sequence ID" value="NZ_QUZK01000042.1"/>
</dbReference>
<feature type="domain" description="CzcB-like C-terminal circularly permuted SH3-like" evidence="7">
    <location>
        <begin position="351"/>
        <end position="411"/>
    </location>
</feature>
<dbReference type="OrthoDB" id="9800613at2"/>
<feature type="coiled-coil region" evidence="3">
    <location>
        <begin position="152"/>
        <end position="206"/>
    </location>
</feature>
<keyword evidence="9" id="KW-1185">Reference proteome</keyword>
<comment type="caution">
    <text evidence="8">The sequence shown here is derived from an EMBL/GenBank/DDBJ whole genome shotgun (WGS) entry which is preliminary data.</text>
</comment>
<feature type="compositionally biased region" description="Acidic residues" evidence="4">
    <location>
        <begin position="49"/>
        <end position="58"/>
    </location>
</feature>
<dbReference type="Gene3D" id="2.40.50.100">
    <property type="match status" value="1"/>
</dbReference>
<dbReference type="Pfam" id="PF25954">
    <property type="entry name" value="Beta-barrel_RND_2"/>
    <property type="match status" value="1"/>
</dbReference>
<evidence type="ECO:0000259" key="6">
    <source>
        <dbReference type="Pfam" id="PF25973"/>
    </source>
</evidence>
<feature type="region of interest" description="Disordered" evidence="4">
    <location>
        <begin position="20"/>
        <end position="70"/>
    </location>
</feature>
<protein>
    <submittedName>
        <fullName evidence="8">Efflux RND transporter periplasmic adaptor subunit</fullName>
    </submittedName>
</protein>
<evidence type="ECO:0000256" key="3">
    <source>
        <dbReference type="SAM" id="Coils"/>
    </source>
</evidence>
<dbReference type="Pfam" id="PF25975">
    <property type="entry name" value="CzcB_C"/>
    <property type="match status" value="1"/>
</dbReference>
<feature type="compositionally biased region" description="Basic and acidic residues" evidence="4">
    <location>
        <begin position="59"/>
        <end position="70"/>
    </location>
</feature>
<dbReference type="Gene3D" id="2.40.30.170">
    <property type="match status" value="1"/>
</dbReference>
<dbReference type="Pfam" id="PF25973">
    <property type="entry name" value="BSH_CzcB"/>
    <property type="match status" value="1"/>
</dbReference>
<feature type="compositionally biased region" description="Basic and acidic residues" evidence="4">
    <location>
        <begin position="23"/>
        <end position="33"/>
    </location>
</feature>
<dbReference type="InterPro" id="IPR006143">
    <property type="entry name" value="RND_pump_MFP"/>
</dbReference>
<feature type="domain" description="CzcB-like barrel-sandwich hybrid" evidence="6">
    <location>
        <begin position="111"/>
        <end position="263"/>
    </location>
</feature>
<dbReference type="InterPro" id="IPR058647">
    <property type="entry name" value="BSH_CzcB-like"/>
</dbReference>
<dbReference type="NCBIfam" id="TIGR01730">
    <property type="entry name" value="RND_mfp"/>
    <property type="match status" value="1"/>
</dbReference>
<evidence type="ECO:0000259" key="7">
    <source>
        <dbReference type="Pfam" id="PF25975"/>
    </source>
</evidence>
<accession>A0A3E1K6V6</accession>
<name>A0A3E1K6V6_9GAMM</name>
<dbReference type="GO" id="GO:0016020">
    <property type="term" value="C:membrane"/>
    <property type="evidence" value="ECO:0007669"/>
    <property type="project" value="InterPro"/>
</dbReference>
<sequence>MRPLKMLLGLLLVAALSGCGDSETGREDEHQSHDAPAAESHEGHGDETEAHEDEESGHEDEAAHGEDERSRNLELTAAQQRRLSIQVEEATSGSASDAVSAPATLTYDKDRIARVGPRLDAKVVRVIADLGDRVEAGDPLVELDSVALGKAKARHLTTLARLETVRAQYERERELNEKDITSDAELQEARALLAEARAEHDAADEELRLYGLSPEEIDSVQPDADVPLSRYVLTSPIDGAVQHRDVVPGQTVGANETPVTIVDTSTMWLMIEASESDAGALRPGQPVDLTVRSLPATRFEGELDWVSSSLDRASRTLTARAAIANPDGLLRDGMFGTARIEVGEAANRTLVPLDAVQELEGEDIVFVPGDKSGHFRAVSVSVGAENDRVVEILEGLAPGDPVVVSGAFDLKSALTAATRSAAHSH</sequence>
<dbReference type="EMBL" id="QUZK01000042">
    <property type="protein sequence ID" value="RFF29703.1"/>
    <property type="molecule type" value="Genomic_DNA"/>
</dbReference>
<dbReference type="Gene3D" id="2.40.420.20">
    <property type="match status" value="1"/>
</dbReference>
<dbReference type="InterPro" id="IPR058649">
    <property type="entry name" value="CzcB_C"/>
</dbReference>
<evidence type="ECO:0000313" key="8">
    <source>
        <dbReference type="EMBL" id="RFF29703.1"/>
    </source>
</evidence>
<dbReference type="SUPFAM" id="SSF111369">
    <property type="entry name" value="HlyD-like secretion proteins"/>
    <property type="match status" value="1"/>
</dbReference>
<comment type="similarity">
    <text evidence="1">Belongs to the membrane fusion protein (MFP) (TC 8.A.1) family.</text>
</comment>
<evidence type="ECO:0000259" key="5">
    <source>
        <dbReference type="Pfam" id="PF25954"/>
    </source>
</evidence>
<proteinExistence type="inferred from homology"/>
<keyword evidence="3" id="KW-0175">Coiled coil</keyword>
<organism evidence="8 9">
    <name type="scientific">Wenzhouxiangella sediminis</name>
    <dbReference type="NCBI Taxonomy" id="1792836"/>
    <lineage>
        <taxon>Bacteria</taxon>
        <taxon>Pseudomonadati</taxon>
        <taxon>Pseudomonadota</taxon>
        <taxon>Gammaproteobacteria</taxon>
        <taxon>Chromatiales</taxon>
        <taxon>Wenzhouxiangellaceae</taxon>
        <taxon>Wenzhouxiangella</taxon>
    </lineage>
</organism>
<feature type="compositionally biased region" description="Basic and acidic residues" evidence="4">
    <location>
        <begin position="39"/>
        <end position="48"/>
    </location>
</feature>
<reference evidence="8 9" key="1">
    <citation type="submission" date="2018-08" db="EMBL/GenBank/DDBJ databases">
        <title>Wenzhouxiangella salilacus sp. nov., a novel bacterium isolated from a saline lake in Xinjiang Province, China.</title>
        <authorList>
            <person name="Han S."/>
        </authorList>
    </citation>
    <scope>NUCLEOTIDE SEQUENCE [LARGE SCALE GENOMIC DNA]</scope>
    <source>
        <strain evidence="8 9">XDB06</strain>
    </source>
</reference>
<keyword evidence="2" id="KW-0813">Transport</keyword>
<evidence type="ECO:0000256" key="1">
    <source>
        <dbReference type="ARBA" id="ARBA00009477"/>
    </source>
</evidence>
<feature type="domain" description="CusB-like beta-barrel" evidence="5">
    <location>
        <begin position="266"/>
        <end position="340"/>
    </location>
</feature>
<dbReference type="InterPro" id="IPR051909">
    <property type="entry name" value="MFP_Cation_Efflux"/>
</dbReference>
<dbReference type="AlphaFoldDB" id="A0A3E1K6V6"/>
<evidence type="ECO:0000256" key="4">
    <source>
        <dbReference type="SAM" id="MobiDB-lite"/>
    </source>
</evidence>
<dbReference type="PANTHER" id="PTHR30097">
    <property type="entry name" value="CATION EFFLUX SYSTEM PROTEIN CUSB"/>
    <property type="match status" value="1"/>
</dbReference>
<gene>
    <name evidence="8" type="ORF">DZC52_11515</name>
</gene>
<dbReference type="Proteomes" id="UP000260351">
    <property type="component" value="Unassembled WGS sequence"/>
</dbReference>
<dbReference type="PROSITE" id="PS51257">
    <property type="entry name" value="PROKAR_LIPOPROTEIN"/>
    <property type="match status" value="1"/>
</dbReference>
<dbReference type="InterPro" id="IPR058792">
    <property type="entry name" value="Beta-barrel_RND_2"/>
</dbReference>